<evidence type="ECO:0008006" key="3">
    <source>
        <dbReference type="Google" id="ProtNLM"/>
    </source>
</evidence>
<dbReference type="OrthoDB" id="7173442at2"/>
<evidence type="ECO:0000256" key="1">
    <source>
        <dbReference type="SAM" id="SignalP"/>
    </source>
</evidence>
<evidence type="ECO:0000313" key="2">
    <source>
        <dbReference type="EMBL" id="ABZ73755.1"/>
    </source>
</evidence>
<feature type="signal peptide" evidence="1">
    <location>
        <begin position="1"/>
        <end position="25"/>
    </location>
</feature>
<protein>
    <recommendedName>
        <fullName evidence="3">Tat pathway signal protein</fullName>
    </recommendedName>
</protein>
<proteinExistence type="predicted"/>
<dbReference type="AlphaFoldDB" id="B0T1Z4"/>
<reference evidence="2" key="1">
    <citation type="submission" date="2008-01" db="EMBL/GenBank/DDBJ databases">
        <title>Complete sequence of chromosome of Caulobacter sp. K31.</title>
        <authorList>
            <consortium name="US DOE Joint Genome Institute"/>
            <person name="Copeland A."/>
            <person name="Lucas S."/>
            <person name="Lapidus A."/>
            <person name="Barry K."/>
            <person name="Glavina del Rio T."/>
            <person name="Dalin E."/>
            <person name="Tice H."/>
            <person name="Pitluck S."/>
            <person name="Bruce D."/>
            <person name="Goodwin L."/>
            <person name="Thompson L.S."/>
            <person name="Brettin T."/>
            <person name="Detter J.C."/>
            <person name="Han C."/>
            <person name="Schmutz J."/>
            <person name="Larimer F."/>
            <person name="Land M."/>
            <person name="Hauser L."/>
            <person name="Kyrpides N."/>
            <person name="Kim E."/>
            <person name="Stephens C."/>
            <person name="Richardson P."/>
        </authorList>
    </citation>
    <scope>NUCLEOTIDE SEQUENCE [LARGE SCALE GENOMIC DNA]</scope>
    <source>
        <strain evidence="2">K31</strain>
    </source>
</reference>
<feature type="chain" id="PRO_5002755356" description="Tat pathway signal protein" evidence="1">
    <location>
        <begin position="26"/>
        <end position="135"/>
    </location>
</feature>
<keyword evidence="1" id="KW-0732">Signal</keyword>
<dbReference type="EMBL" id="CP000927">
    <property type="protein sequence ID" value="ABZ73755.1"/>
    <property type="molecule type" value="Genomic_DNA"/>
</dbReference>
<dbReference type="eggNOG" id="ENOG503336G">
    <property type="taxonomic scope" value="Bacteria"/>
</dbReference>
<dbReference type="KEGG" id="cak:Caul_4635"/>
<accession>B0T1Z4</accession>
<dbReference type="HOGENOM" id="CLU_153664_0_0_5"/>
<dbReference type="STRING" id="366602.Caul_4635"/>
<gene>
    <name evidence="2" type="ordered locus">Caul_4635</name>
</gene>
<name>B0T1Z4_CAUSK</name>
<organism evidence="2">
    <name type="scientific">Caulobacter sp. (strain K31)</name>
    <dbReference type="NCBI Taxonomy" id="366602"/>
    <lineage>
        <taxon>Bacteria</taxon>
        <taxon>Pseudomonadati</taxon>
        <taxon>Pseudomonadota</taxon>
        <taxon>Alphaproteobacteria</taxon>
        <taxon>Caulobacterales</taxon>
        <taxon>Caulobacteraceae</taxon>
        <taxon>Caulobacter</taxon>
    </lineage>
</organism>
<sequence length="135" mass="14204" precursor="true">MRRALLLSILSLLAAASLAAPPAFAGHGKEEKTAPATYFALQPLTATVLRRDGRRGVMTLETGVQALDPALMERAQQSQPRLRAAFAEVLMTYTAGLPRGAAPDLDYLGGKMQGAADKVLGRKGSKVLLGSAMVN</sequence>